<reference evidence="1" key="1">
    <citation type="submission" date="2022-01" db="EMBL/GenBank/DDBJ databases">
        <authorList>
            <person name="King R."/>
        </authorList>
    </citation>
    <scope>NUCLEOTIDE SEQUENCE</scope>
</reference>
<organism evidence="1 2">
    <name type="scientific">Nezara viridula</name>
    <name type="common">Southern green stink bug</name>
    <name type="synonym">Cimex viridulus</name>
    <dbReference type="NCBI Taxonomy" id="85310"/>
    <lineage>
        <taxon>Eukaryota</taxon>
        <taxon>Metazoa</taxon>
        <taxon>Ecdysozoa</taxon>
        <taxon>Arthropoda</taxon>
        <taxon>Hexapoda</taxon>
        <taxon>Insecta</taxon>
        <taxon>Pterygota</taxon>
        <taxon>Neoptera</taxon>
        <taxon>Paraneoptera</taxon>
        <taxon>Hemiptera</taxon>
        <taxon>Heteroptera</taxon>
        <taxon>Panheteroptera</taxon>
        <taxon>Pentatomomorpha</taxon>
        <taxon>Pentatomoidea</taxon>
        <taxon>Pentatomidae</taxon>
        <taxon>Pentatominae</taxon>
        <taxon>Nezara</taxon>
    </lineage>
</organism>
<sequence>MRTKEGVTTAVIRVDYIDPISVALLKALQESANLLYPLEQRGGEGEAVLEGHSRLPRRFCHGKEGYSSSQILIERRFLH</sequence>
<keyword evidence="2" id="KW-1185">Reference proteome</keyword>
<protein>
    <submittedName>
        <fullName evidence="1">Uncharacterized protein</fullName>
    </submittedName>
</protein>
<gene>
    <name evidence="1" type="ORF">NEZAVI_LOCUS5449</name>
</gene>
<proteinExistence type="predicted"/>
<dbReference type="AlphaFoldDB" id="A0A9P0EE01"/>
<accession>A0A9P0EE01</accession>
<evidence type="ECO:0000313" key="2">
    <source>
        <dbReference type="Proteomes" id="UP001152798"/>
    </source>
</evidence>
<dbReference type="EMBL" id="OV725079">
    <property type="protein sequence ID" value="CAH1395118.1"/>
    <property type="molecule type" value="Genomic_DNA"/>
</dbReference>
<evidence type="ECO:0000313" key="1">
    <source>
        <dbReference type="EMBL" id="CAH1395118.1"/>
    </source>
</evidence>
<dbReference type="Proteomes" id="UP001152798">
    <property type="component" value="Chromosome 3"/>
</dbReference>
<name>A0A9P0EE01_NEZVI</name>